<feature type="transmembrane region" description="Helical" evidence="1">
    <location>
        <begin position="74"/>
        <end position="94"/>
    </location>
</feature>
<feature type="transmembrane region" description="Helical" evidence="1">
    <location>
        <begin position="39"/>
        <end position="62"/>
    </location>
</feature>
<protein>
    <submittedName>
        <fullName evidence="2">Uncharacterized protein</fullName>
    </submittedName>
</protein>
<dbReference type="RefSeq" id="WP_010601841.1">
    <property type="nucleotide sequence ID" value="NZ_JAPJUH010000003.1"/>
</dbReference>
<keyword evidence="1" id="KW-0812">Transmembrane</keyword>
<accession>A0A9X3DDN0</accession>
<sequence>MFSLFILLVIIRLMNKYLDNDQFKLADNPNTQNGNIENYFPIVFHFVIIVLIVISFFNTNILTDDRIHVLVSDGIFQFVSTLLIVIISIINPFVSFSPEARAKLQILTDQEKFSAMRWLLRDRNWQLLKALACILIVAYFISEQILVIPSLKQGTISGITIILILFFVFSNIIQLIKDPVMFKKKPYLGYQCFTAHLNFPFSYQLD</sequence>
<gene>
    <name evidence="2" type="ORF">OQZ29_11490</name>
</gene>
<keyword evidence="1" id="KW-1133">Transmembrane helix</keyword>
<evidence type="ECO:0000313" key="3">
    <source>
        <dbReference type="Proteomes" id="UP001142592"/>
    </source>
</evidence>
<dbReference type="AlphaFoldDB" id="A0A9X3DDN0"/>
<evidence type="ECO:0000256" key="1">
    <source>
        <dbReference type="SAM" id="Phobius"/>
    </source>
</evidence>
<dbReference type="EMBL" id="JAPJUH010000003">
    <property type="protein sequence ID" value="MCX3265372.1"/>
    <property type="molecule type" value="Genomic_DNA"/>
</dbReference>
<feature type="transmembrane region" description="Helical" evidence="1">
    <location>
        <begin position="154"/>
        <end position="176"/>
    </location>
</feature>
<comment type="caution">
    <text evidence="2">The sequence shown here is derived from an EMBL/GenBank/DDBJ whole genome shotgun (WGS) entry which is preliminary data.</text>
</comment>
<name>A0A9X3DDN0_9SPHI</name>
<keyword evidence="1" id="KW-0472">Membrane</keyword>
<keyword evidence="3" id="KW-1185">Reference proteome</keyword>
<feature type="transmembrane region" description="Helical" evidence="1">
    <location>
        <begin position="125"/>
        <end position="142"/>
    </location>
</feature>
<evidence type="ECO:0000313" key="2">
    <source>
        <dbReference type="EMBL" id="MCX3265372.1"/>
    </source>
</evidence>
<reference evidence="2" key="1">
    <citation type="submission" date="2022-11" db="EMBL/GenBank/DDBJ databases">
        <authorList>
            <person name="Graham C."/>
            <person name="Newman J.D."/>
        </authorList>
    </citation>
    <scope>NUCLEOTIDE SEQUENCE</scope>
    <source>
        <strain evidence="2">DSM 19486</strain>
    </source>
</reference>
<organism evidence="2 3">
    <name type="scientific">Pedobacter agri</name>
    <dbReference type="NCBI Taxonomy" id="454586"/>
    <lineage>
        <taxon>Bacteria</taxon>
        <taxon>Pseudomonadati</taxon>
        <taxon>Bacteroidota</taxon>
        <taxon>Sphingobacteriia</taxon>
        <taxon>Sphingobacteriales</taxon>
        <taxon>Sphingobacteriaceae</taxon>
        <taxon>Pedobacter</taxon>
    </lineage>
</organism>
<dbReference type="Proteomes" id="UP001142592">
    <property type="component" value="Unassembled WGS sequence"/>
</dbReference>
<proteinExistence type="predicted"/>